<dbReference type="RefSeq" id="WP_119909742.1">
    <property type="nucleotide sequence ID" value="NZ_QZCH01000004.1"/>
</dbReference>
<dbReference type="InterPro" id="IPR029063">
    <property type="entry name" value="SAM-dependent_MTases_sf"/>
</dbReference>
<evidence type="ECO:0008006" key="3">
    <source>
        <dbReference type="Google" id="ProtNLM"/>
    </source>
</evidence>
<dbReference type="Gene3D" id="3.40.50.150">
    <property type="entry name" value="Vaccinia Virus protein VP39"/>
    <property type="match status" value="1"/>
</dbReference>
<gene>
    <name evidence="1" type="ORF">D1Z90_05455</name>
</gene>
<dbReference type="Proteomes" id="UP000283255">
    <property type="component" value="Unassembled WGS sequence"/>
</dbReference>
<sequence>MLIERLPQAQLKAYRQTPFGPLAIYEDNDYLWLCQDQQVQSLMAKSRPDKLLFSYQQAIVECLPREFNSLLELGLGGANLLRYLLSRHPHLNYRCIEQNPVLIDWFEQFFNPLQQNAEIVCQDAMLALSLQKPCDILLADLYDDYGSPRFLFSHEFYQACQTIVCKQLMINLLPANAQQLTQVTMLIENTFNCPVETMAFAGLRNRLLIVHTRRAQ</sequence>
<evidence type="ECO:0000313" key="1">
    <source>
        <dbReference type="EMBL" id="RJG49407.1"/>
    </source>
</evidence>
<organism evidence="1 2">
    <name type="scientific">Motilimonas pumila</name>
    <dbReference type="NCBI Taxonomy" id="2303987"/>
    <lineage>
        <taxon>Bacteria</taxon>
        <taxon>Pseudomonadati</taxon>
        <taxon>Pseudomonadota</taxon>
        <taxon>Gammaproteobacteria</taxon>
        <taxon>Alteromonadales</taxon>
        <taxon>Alteromonadales genera incertae sedis</taxon>
        <taxon>Motilimonas</taxon>
    </lineage>
</organism>
<dbReference type="EMBL" id="QZCH01000004">
    <property type="protein sequence ID" value="RJG49407.1"/>
    <property type="molecule type" value="Genomic_DNA"/>
</dbReference>
<reference evidence="1 2" key="2">
    <citation type="submission" date="2019-01" db="EMBL/GenBank/DDBJ databases">
        <title>Motilimonas pumilus sp. nov., isolated from the gut of sea cucumber (Apostichopus japonicus).</title>
        <authorList>
            <person name="Wang F.-Q."/>
            <person name="Ren L.-H."/>
            <person name="Lin Y.-W."/>
            <person name="Sun G.-H."/>
            <person name="Du Z.-J."/>
            <person name="Zhao J.-X."/>
            <person name="Liu X.-J."/>
            <person name="Liu L.-J."/>
        </authorList>
    </citation>
    <scope>NUCLEOTIDE SEQUENCE [LARGE SCALE GENOMIC DNA]</scope>
    <source>
        <strain evidence="1 2">PLHSC7-2</strain>
    </source>
</reference>
<name>A0A418YH75_9GAMM</name>
<proteinExistence type="predicted"/>
<dbReference type="AlphaFoldDB" id="A0A418YH75"/>
<accession>A0A418YH75</accession>
<dbReference type="SUPFAM" id="SSF53335">
    <property type="entry name" value="S-adenosyl-L-methionine-dependent methyltransferases"/>
    <property type="match status" value="1"/>
</dbReference>
<dbReference type="OrthoDB" id="5763385at2"/>
<protein>
    <recommendedName>
        <fullName evidence="3">SAM-dependent methyltransferase</fullName>
    </recommendedName>
</protein>
<evidence type="ECO:0000313" key="2">
    <source>
        <dbReference type="Proteomes" id="UP000283255"/>
    </source>
</evidence>
<comment type="caution">
    <text evidence="1">The sequence shown here is derived from an EMBL/GenBank/DDBJ whole genome shotgun (WGS) entry which is preliminary data.</text>
</comment>
<keyword evidence="2" id="KW-1185">Reference proteome</keyword>
<reference evidence="1 2" key="1">
    <citation type="submission" date="2018-09" db="EMBL/GenBank/DDBJ databases">
        <authorList>
            <person name="Wang F."/>
        </authorList>
    </citation>
    <scope>NUCLEOTIDE SEQUENCE [LARGE SCALE GENOMIC DNA]</scope>
    <source>
        <strain evidence="1 2">PLHSC7-2</strain>
    </source>
</reference>